<proteinExistence type="predicted"/>
<dbReference type="AlphaFoldDB" id="B1Z6N9"/>
<evidence type="ECO:0000313" key="3">
    <source>
        <dbReference type="Proteomes" id="UP000001680"/>
    </source>
</evidence>
<name>B1Z6N9_BURA4</name>
<dbReference type="KEGG" id="bac:BamMC406_6714"/>
<keyword evidence="1" id="KW-0472">Membrane</keyword>
<evidence type="ECO:0000313" key="2">
    <source>
        <dbReference type="EMBL" id="ACB69116.1"/>
    </source>
</evidence>
<keyword evidence="1" id="KW-1133">Transmembrane helix</keyword>
<geneLocation type="plasmid" evidence="2 3">
    <name>pBMC401</name>
</geneLocation>
<dbReference type="EMBL" id="CP001028">
    <property type="protein sequence ID" value="ACB69116.1"/>
    <property type="molecule type" value="Genomic_DNA"/>
</dbReference>
<protein>
    <submittedName>
        <fullName evidence="2">Uncharacterized protein</fullName>
    </submittedName>
</protein>
<sequence length="73" mass="8471">MTPNEDGSSGHVIHWTRDRQSFKNAIIAVVFAGMYLEGLIFISLQRRFGRDEAIKIDRKSYEDRLQKLGIARF</sequence>
<reference evidence="3" key="1">
    <citation type="submission" date="2008-04" db="EMBL/GenBank/DDBJ databases">
        <title>Complete sequence of plasmid 1 of Burkholderia ambifaria MC40-6.</title>
        <authorList>
            <person name="Copeland A."/>
            <person name="Lucas S."/>
            <person name="Lapidus A."/>
            <person name="Glavina del Rio T."/>
            <person name="Dalin E."/>
            <person name="Tice H."/>
            <person name="Pitluck S."/>
            <person name="Chain P."/>
            <person name="Malfatti S."/>
            <person name="Shin M."/>
            <person name="Vergez L."/>
            <person name="Lang D."/>
            <person name="Schmutz J."/>
            <person name="Larimer F."/>
            <person name="Land M."/>
            <person name="Hauser L."/>
            <person name="Kyrpides N."/>
            <person name="Lykidis A."/>
            <person name="Ramette A."/>
            <person name="Konstantinidis K."/>
            <person name="Tiedje J."/>
            <person name="Richardson P."/>
        </authorList>
    </citation>
    <scope>NUCLEOTIDE SEQUENCE [LARGE SCALE GENOMIC DNA]</scope>
    <source>
        <strain evidence="3">MC40-6</strain>
        <plasmid evidence="3">Plasmid pBMC401</plasmid>
    </source>
</reference>
<feature type="transmembrane region" description="Helical" evidence="1">
    <location>
        <begin position="25"/>
        <end position="44"/>
    </location>
</feature>
<accession>B1Z6N9</accession>
<organism evidence="2 3">
    <name type="scientific">Burkholderia ambifaria (strain MC40-6)</name>
    <dbReference type="NCBI Taxonomy" id="398577"/>
    <lineage>
        <taxon>Bacteria</taxon>
        <taxon>Pseudomonadati</taxon>
        <taxon>Pseudomonadota</taxon>
        <taxon>Betaproteobacteria</taxon>
        <taxon>Burkholderiales</taxon>
        <taxon>Burkholderiaceae</taxon>
        <taxon>Burkholderia</taxon>
        <taxon>Burkholderia cepacia complex</taxon>
    </lineage>
</organism>
<evidence type="ECO:0000256" key="1">
    <source>
        <dbReference type="SAM" id="Phobius"/>
    </source>
</evidence>
<keyword evidence="2" id="KW-0614">Plasmid</keyword>
<gene>
    <name evidence="2" type="ordered locus">BamMC406_6714</name>
</gene>
<dbReference type="Proteomes" id="UP000001680">
    <property type="component" value="Plasmid pBMC401"/>
</dbReference>
<keyword evidence="1" id="KW-0812">Transmembrane</keyword>
<dbReference type="HOGENOM" id="CLU_2697429_0_0_4"/>